<dbReference type="EMBL" id="DXAV01000083">
    <property type="protein sequence ID" value="HIZ92414.1"/>
    <property type="molecule type" value="Genomic_DNA"/>
</dbReference>
<name>A0A9D2GZW0_9BACE</name>
<organism evidence="1 2">
    <name type="scientific">Candidatus Bacteroides merdavium</name>
    <dbReference type="NCBI Taxonomy" id="2838472"/>
    <lineage>
        <taxon>Bacteria</taxon>
        <taxon>Pseudomonadati</taxon>
        <taxon>Bacteroidota</taxon>
        <taxon>Bacteroidia</taxon>
        <taxon>Bacteroidales</taxon>
        <taxon>Bacteroidaceae</taxon>
        <taxon>Bacteroides</taxon>
    </lineage>
</organism>
<evidence type="ECO:0000313" key="2">
    <source>
        <dbReference type="Proteomes" id="UP000824108"/>
    </source>
</evidence>
<sequence length="79" mass="8932">MSKKQPMLLVTPPLFPAETPVEREEFGGIPCNYCHGNGWFWGTDESLERVKQPCPVCRGKKKLKAIVTIQWVADEGEND</sequence>
<accession>A0A9D2GZW0</accession>
<protein>
    <submittedName>
        <fullName evidence="1">Uncharacterized protein</fullName>
    </submittedName>
</protein>
<proteinExistence type="predicted"/>
<reference evidence="1" key="2">
    <citation type="submission" date="2021-04" db="EMBL/GenBank/DDBJ databases">
        <authorList>
            <person name="Gilroy R."/>
        </authorList>
    </citation>
    <scope>NUCLEOTIDE SEQUENCE</scope>
    <source>
        <strain evidence="1">CHK118-2852</strain>
    </source>
</reference>
<dbReference type="SUPFAM" id="SSF57938">
    <property type="entry name" value="DnaJ/Hsp40 cysteine-rich domain"/>
    <property type="match status" value="1"/>
</dbReference>
<gene>
    <name evidence="1" type="ORF">H9807_09925</name>
</gene>
<dbReference type="InterPro" id="IPR036410">
    <property type="entry name" value="HSP_DnaJ_Cys-rich_dom_sf"/>
</dbReference>
<dbReference type="Gene3D" id="6.20.20.10">
    <property type="match status" value="1"/>
</dbReference>
<dbReference type="AlphaFoldDB" id="A0A9D2GZW0"/>
<dbReference type="Proteomes" id="UP000824108">
    <property type="component" value="Unassembled WGS sequence"/>
</dbReference>
<evidence type="ECO:0000313" key="1">
    <source>
        <dbReference type="EMBL" id="HIZ92414.1"/>
    </source>
</evidence>
<comment type="caution">
    <text evidence="1">The sequence shown here is derived from an EMBL/GenBank/DDBJ whole genome shotgun (WGS) entry which is preliminary data.</text>
</comment>
<reference evidence="1" key="1">
    <citation type="journal article" date="2021" name="PeerJ">
        <title>Extensive microbial diversity within the chicken gut microbiome revealed by metagenomics and culture.</title>
        <authorList>
            <person name="Gilroy R."/>
            <person name="Ravi A."/>
            <person name="Getino M."/>
            <person name="Pursley I."/>
            <person name="Horton D.L."/>
            <person name="Alikhan N.F."/>
            <person name="Baker D."/>
            <person name="Gharbi K."/>
            <person name="Hall N."/>
            <person name="Watson M."/>
            <person name="Adriaenssens E.M."/>
            <person name="Foster-Nyarko E."/>
            <person name="Jarju S."/>
            <person name="Secka A."/>
            <person name="Antonio M."/>
            <person name="Oren A."/>
            <person name="Chaudhuri R.R."/>
            <person name="La Ragione R."/>
            <person name="Hildebrand F."/>
            <person name="Pallen M.J."/>
        </authorList>
    </citation>
    <scope>NUCLEOTIDE SEQUENCE</scope>
    <source>
        <strain evidence="1">CHK118-2852</strain>
    </source>
</reference>